<dbReference type="AlphaFoldDB" id="A0AA85K021"/>
<evidence type="ECO:0000313" key="2">
    <source>
        <dbReference type="WBParaSite" id="TREG1_5220.1"/>
    </source>
</evidence>
<reference evidence="1" key="1">
    <citation type="submission" date="2022-06" db="EMBL/GenBank/DDBJ databases">
        <authorList>
            <person name="Berger JAMES D."/>
            <person name="Berger JAMES D."/>
        </authorList>
    </citation>
    <scope>NUCLEOTIDE SEQUENCE [LARGE SCALE GENOMIC DNA]</scope>
</reference>
<sequence length="110" mass="12524">MPDLAISIIKPVVDENKLDSYKLSVKKVRGRVPLFPEHVHRFRSCTGPCTCTPAAELRFQMLSLILNEARYWDMLEWLRFCLGIVVDLLSDLTEVLGDLLGARDIPIKLV</sequence>
<organism evidence="1 2">
    <name type="scientific">Trichobilharzia regenti</name>
    <name type="common">Nasal bird schistosome</name>
    <dbReference type="NCBI Taxonomy" id="157069"/>
    <lineage>
        <taxon>Eukaryota</taxon>
        <taxon>Metazoa</taxon>
        <taxon>Spiralia</taxon>
        <taxon>Lophotrochozoa</taxon>
        <taxon>Platyhelminthes</taxon>
        <taxon>Trematoda</taxon>
        <taxon>Digenea</taxon>
        <taxon>Strigeidida</taxon>
        <taxon>Schistosomatoidea</taxon>
        <taxon>Schistosomatidae</taxon>
        <taxon>Trichobilharzia</taxon>
    </lineage>
</organism>
<reference evidence="2" key="2">
    <citation type="submission" date="2023-11" db="UniProtKB">
        <authorList>
            <consortium name="WormBaseParasite"/>
        </authorList>
    </citation>
    <scope>IDENTIFICATION</scope>
</reference>
<name>A0AA85K021_TRIRE</name>
<dbReference type="Proteomes" id="UP000050795">
    <property type="component" value="Unassembled WGS sequence"/>
</dbReference>
<keyword evidence="1" id="KW-1185">Reference proteome</keyword>
<evidence type="ECO:0000313" key="1">
    <source>
        <dbReference type="Proteomes" id="UP000050795"/>
    </source>
</evidence>
<accession>A0AA85K021</accession>
<proteinExistence type="predicted"/>
<dbReference type="WBParaSite" id="TREG1_5220.1">
    <property type="protein sequence ID" value="TREG1_5220.1"/>
    <property type="gene ID" value="TREG1_5220"/>
</dbReference>
<protein>
    <submittedName>
        <fullName evidence="2">Uncharacterized protein</fullName>
    </submittedName>
</protein>